<evidence type="ECO:0000256" key="3">
    <source>
        <dbReference type="ARBA" id="ARBA00022448"/>
    </source>
</evidence>
<dbReference type="InterPro" id="IPR010065">
    <property type="entry name" value="AA_ABC_transptr_permease_3TM"/>
</dbReference>
<evidence type="ECO:0000256" key="4">
    <source>
        <dbReference type="ARBA" id="ARBA00022475"/>
    </source>
</evidence>
<feature type="transmembrane region" description="Helical" evidence="8">
    <location>
        <begin position="98"/>
        <end position="119"/>
    </location>
</feature>
<feature type="domain" description="ABC transmembrane type-1" evidence="9">
    <location>
        <begin position="29"/>
        <end position="222"/>
    </location>
</feature>
<evidence type="ECO:0000313" key="11">
    <source>
        <dbReference type="Proteomes" id="UP001399917"/>
    </source>
</evidence>
<feature type="transmembrane region" description="Helical" evidence="8">
    <location>
        <begin position="157"/>
        <end position="178"/>
    </location>
</feature>
<keyword evidence="4" id="KW-1003">Cell membrane</keyword>
<dbReference type="Proteomes" id="UP001399917">
    <property type="component" value="Unassembled WGS sequence"/>
</dbReference>
<name>A0ABP7JY08_9RHOB</name>
<evidence type="ECO:0000256" key="6">
    <source>
        <dbReference type="ARBA" id="ARBA00022989"/>
    </source>
</evidence>
<keyword evidence="6 8" id="KW-1133">Transmembrane helix</keyword>
<dbReference type="EMBL" id="BAABDF010000003">
    <property type="protein sequence ID" value="GAA3857126.1"/>
    <property type="molecule type" value="Genomic_DNA"/>
</dbReference>
<dbReference type="PANTHER" id="PTHR30614">
    <property type="entry name" value="MEMBRANE COMPONENT OF AMINO ACID ABC TRANSPORTER"/>
    <property type="match status" value="1"/>
</dbReference>
<dbReference type="PROSITE" id="PS50928">
    <property type="entry name" value="ABC_TM1"/>
    <property type="match status" value="1"/>
</dbReference>
<dbReference type="InterPro" id="IPR035906">
    <property type="entry name" value="MetI-like_sf"/>
</dbReference>
<accession>A0ABP7JY08</accession>
<dbReference type="InterPro" id="IPR000515">
    <property type="entry name" value="MetI-like"/>
</dbReference>
<evidence type="ECO:0000256" key="8">
    <source>
        <dbReference type="RuleBase" id="RU363032"/>
    </source>
</evidence>
<dbReference type="CDD" id="cd06261">
    <property type="entry name" value="TM_PBP2"/>
    <property type="match status" value="1"/>
</dbReference>
<protein>
    <submittedName>
        <fullName evidence="10">Amino acid ABC transporter permease</fullName>
    </submittedName>
</protein>
<keyword evidence="11" id="KW-1185">Reference proteome</keyword>
<evidence type="ECO:0000256" key="2">
    <source>
        <dbReference type="ARBA" id="ARBA00010072"/>
    </source>
</evidence>
<keyword evidence="5 8" id="KW-0812">Transmembrane</keyword>
<gene>
    <name evidence="10" type="ORF">GCM10022404_05030</name>
</gene>
<dbReference type="SUPFAM" id="SSF161098">
    <property type="entry name" value="MetI-like"/>
    <property type="match status" value="1"/>
</dbReference>
<evidence type="ECO:0000256" key="7">
    <source>
        <dbReference type="ARBA" id="ARBA00023136"/>
    </source>
</evidence>
<comment type="subcellular location">
    <subcellularLocation>
        <location evidence="1">Cell inner membrane</location>
        <topology evidence="1">Multi-pass membrane protein</topology>
    </subcellularLocation>
    <subcellularLocation>
        <location evidence="8">Cell membrane</location>
        <topology evidence="8">Multi-pass membrane protein</topology>
    </subcellularLocation>
</comment>
<evidence type="ECO:0000313" key="10">
    <source>
        <dbReference type="EMBL" id="GAA3857126.1"/>
    </source>
</evidence>
<feature type="transmembrane region" description="Helical" evidence="8">
    <location>
        <begin position="69"/>
        <end position="92"/>
    </location>
</feature>
<reference evidence="11" key="1">
    <citation type="journal article" date="2019" name="Int. J. Syst. Evol. Microbiol.">
        <title>The Global Catalogue of Microorganisms (GCM) 10K type strain sequencing project: providing services to taxonomists for standard genome sequencing and annotation.</title>
        <authorList>
            <consortium name="The Broad Institute Genomics Platform"/>
            <consortium name="The Broad Institute Genome Sequencing Center for Infectious Disease"/>
            <person name="Wu L."/>
            <person name="Ma J."/>
        </authorList>
    </citation>
    <scope>NUCLEOTIDE SEQUENCE [LARGE SCALE GENOMIC DNA]</scope>
    <source>
        <strain evidence="11">JCM 17190</strain>
    </source>
</reference>
<comment type="similarity">
    <text evidence="2">Belongs to the binding-protein-dependent transport system permease family. HisMQ subfamily.</text>
</comment>
<dbReference type="PANTHER" id="PTHR30614:SF35">
    <property type="entry name" value="ABC TRANSPORTER PERMEASE PROTEIN"/>
    <property type="match status" value="1"/>
</dbReference>
<evidence type="ECO:0000256" key="5">
    <source>
        <dbReference type="ARBA" id="ARBA00022692"/>
    </source>
</evidence>
<comment type="caution">
    <text evidence="10">The sequence shown here is derived from an EMBL/GenBank/DDBJ whole genome shotgun (WGS) entry which is preliminary data.</text>
</comment>
<proteinExistence type="inferred from homology"/>
<organism evidence="10 11">
    <name type="scientific">Celeribacter arenosi</name>
    <dbReference type="NCBI Taxonomy" id="792649"/>
    <lineage>
        <taxon>Bacteria</taxon>
        <taxon>Pseudomonadati</taxon>
        <taxon>Pseudomonadota</taxon>
        <taxon>Alphaproteobacteria</taxon>
        <taxon>Rhodobacterales</taxon>
        <taxon>Roseobacteraceae</taxon>
        <taxon>Celeribacter</taxon>
    </lineage>
</organism>
<dbReference type="Pfam" id="PF00528">
    <property type="entry name" value="BPD_transp_1"/>
    <property type="match status" value="1"/>
</dbReference>
<feature type="transmembrane region" description="Helical" evidence="8">
    <location>
        <begin position="33"/>
        <end position="57"/>
    </location>
</feature>
<keyword evidence="3 8" id="KW-0813">Transport</keyword>
<evidence type="ECO:0000259" key="9">
    <source>
        <dbReference type="PROSITE" id="PS50928"/>
    </source>
</evidence>
<evidence type="ECO:0000256" key="1">
    <source>
        <dbReference type="ARBA" id="ARBA00004429"/>
    </source>
</evidence>
<dbReference type="InterPro" id="IPR043429">
    <property type="entry name" value="ArtM/GltK/GlnP/TcyL/YhdX-like"/>
</dbReference>
<dbReference type="Gene3D" id="1.10.3720.10">
    <property type="entry name" value="MetI-like"/>
    <property type="match status" value="1"/>
</dbReference>
<keyword evidence="7 8" id="KW-0472">Membrane</keyword>
<sequence length="236" mass="26785">MFPDLRNQGGDMELRFFEIYRNPEYLWLLAEGVTLSALVTLAGAILGFAMAACLAVTRYERIPVLHWIAAAYVDFIRNTPLIVQLFFVAFGLPQLLGYVWPFWAHAVLALTLNFSAYFAEILRAGFQTVDAGQHDAARALGLPRFVRFFKIVLPQSIAQMFASLNSQFIFLFLTTGVISEIGVRDLTFAGLYIDSRTFRSFEVFITLTVLYILVSLAFKGLMRLVEKRAFRWKGAR</sequence>
<dbReference type="NCBIfam" id="TIGR01726">
    <property type="entry name" value="HEQRo_perm_3TM"/>
    <property type="match status" value="1"/>
</dbReference>
<feature type="transmembrane region" description="Helical" evidence="8">
    <location>
        <begin position="198"/>
        <end position="218"/>
    </location>
</feature>